<proteinExistence type="inferred from homology"/>
<dbReference type="GO" id="GO:0005829">
    <property type="term" value="C:cytosol"/>
    <property type="evidence" value="ECO:0007669"/>
    <property type="project" value="TreeGrafter"/>
</dbReference>
<dbReference type="GO" id="GO:0005524">
    <property type="term" value="F:ATP binding"/>
    <property type="evidence" value="ECO:0007669"/>
    <property type="project" value="UniProtKB-KW"/>
</dbReference>
<gene>
    <name evidence="7" type="ORF">S01H1_55954</name>
</gene>
<dbReference type="InterPro" id="IPR018485">
    <property type="entry name" value="FGGY_C"/>
</dbReference>
<keyword evidence="5" id="KW-0067">ATP-binding</keyword>
<protein>
    <recommendedName>
        <fullName evidence="6">Carbohydrate kinase FGGY C-terminal domain-containing protein</fullName>
    </recommendedName>
</protein>
<comment type="caution">
    <text evidence="7">The sequence shown here is derived from an EMBL/GenBank/DDBJ whole genome shotgun (WGS) entry which is preliminary data.</text>
</comment>
<dbReference type="Gene3D" id="3.30.420.40">
    <property type="match status" value="1"/>
</dbReference>
<keyword evidence="2" id="KW-0808">Transferase</keyword>
<dbReference type="Pfam" id="PF02782">
    <property type="entry name" value="FGGY_C"/>
    <property type="match status" value="1"/>
</dbReference>
<dbReference type="AlphaFoldDB" id="X0VAC3"/>
<dbReference type="SUPFAM" id="SSF53067">
    <property type="entry name" value="Actin-like ATPase domain"/>
    <property type="match status" value="1"/>
</dbReference>
<dbReference type="InterPro" id="IPR018483">
    <property type="entry name" value="Carb_kinase_FGGY_CS"/>
</dbReference>
<dbReference type="GO" id="GO:0019563">
    <property type="term" value="P:glycerol catabolic process"/>
    <property type="evidence" value="ECO:0007669"/>
    <property type="project" value="TreeGrafter"/>
</dbReference>
<dbReference type="EMBL" id="BARS01036393">
    <property type="protein sequence ID" value="GAG15064.1"/>
    <property type="molecule type" value="Genomic_DNA"/>
</dbReference>
<evidence type="ECO:0000259" key="6">
    <source>
        <dbReference type="Pfam" id="PF02782"/>
    </source>
</evidence>
<keyword evidence="4" id="KW-0418">Kinase</keyword>
<evidence type="ECO:0000256" key="1">
    <source>
        <dbReference type="ARBA" id="ARBA00009156"/>
    </source>
</evidence>
<organism evidence="7">
    <name type="scientific">marine sediment metagenome</name>
    <dbReference type="NCBI Taxonomy" id="412755"/>
    <lineage>
        <taxon>unclassified sequences</taxon>
        <taxon>metagenomes</taxon>
        <taxon>ecological metagenomes</taxon>
    </lineage>
</organism>
<dbReference type="PANTHER" id="PTHR10196">
    <property type="entry name" value="SUGAR KINASE"/>
    <property type="match status" value="1"/>
</dbReference>
<feature type="domain" description="Carbohydrate kinase FGGY C-terminal" evidence="6">
    <location>
        <begin position="2"/>
        <end position="104"/>
    </location>
</feature>
<dbReference type="InterPro" id="IPR043129">
    <property type="entry name" value="ATPase_NBD"/>
</dbReference>
<reference evidence="7" key="1">
    <citation type="journal article" date="2014" name="Front. Microbiol.">
        <title>High frequency of phylogenetically diverse reductive dehalogenase-homologous genes in deep subseafloor sedimentary metagenomes.</title>
        <authorList>
            <person name="Kawai M."/>
            <person name="Futagami T."/>
            <person name="Toyoda A."/>
            <person name="Takaki Y."/>
            <person name="Nishi S."/>
            <person name="Hori S."/>
            <person name="Arai W."/>
            <person name="Tsubouchi T."/>
            <person name="Morono Y."/>
            <person name="Uchiyama I."/>
            <person name="Ito T."/>
            <person name="Fujiyama A."/>
            <person name="Inagaki F."/>
            <person name="Takami H."/>
        </authorList>
    </citation>
    <scope>NUCLEOTIDE SEQUENCE</scope>
    <source>
        <strain evidence="7">Expedition CK06-06</strain>
    </source>
</reference>
<comment type="similarity">
    <text evidence="1">Belongs to the FGGY kinase family.</text>
</comment>
<dbReference type="GO" id="GO:0004370">
    <property type="term" value="F:glycerol kinase activity"/>
    <property type="evidence" value="ECO:0007669"/>
    <property type="project" value="TreeGrafter"/>
</dbReference>
<evidence type="ECO:0000256" key="2">
    <source>
        <dbReference type="ARBA" id="ARBA00022679"/>
    </source>
</evidence>
<name>X0VAC3_9ZZZZ</name>
<accession>X0VAC3</accession>
<evidence type="ECO:0000256" key="3">
    <source>
        <dbReference type="ARBA" id="ARBA00022741"/>
    </source>
</evidence>
<evidence type="ECO:0000256" key="5">
    <source>
        <dbReference type="ARBA" id="ARBA00022840"/>
    </source>
</evidence>
<keyword evidence="3" id="KW-0547">Nucleotide-binding</keyword>
<evidence type="ECO:0000256" key="4">
    <source>
        <dbReference type="ARBA" id="ARBA00022777"/>
    </source>
</evidence>
<sequence length="162" mass="17535">ALTGLASLHWDPDARGLIIGITRGTRREHLVRATLEAIAYQTHDVVRAMEDETGCRLPELRVGGGAAKNDFLCQFQSDILGIPVVRPRHMETTAQGAAFAAGIAVGLWDDADTVSALWQEDRRFEPTMPLAVRKALLGDWSRAVELAKGWCTGRAVGASEDG</sequence>
<feature type="non-terminal residue" evidence="7">
    <location>
        <position position="1"/>
    </location>
</feature>
<evidence type="ECO:0000313" key="7">
    <source>
        <dbReference type="EMBL" id="GAG15064.1"/>
    </source>
</evidence>
<dbReference type="PANTHER" id="PTHR10196:SF69">
    <property type="entry name" value="GLYCEROL KINASE"/>
    <property type="match status" value="1"/>
</dbReference>
<dbReference type="PROSITE" id="PS00445">
    <property type="entry name" value="FGGY_KINASES_2"/>
    <property type="match status" value="1"/>
</dbReference>